<evidence type="ECO:0000313" key="2">
    <source>
        <dbReference type="EMBL" id="MFD1051170.1"/>
    </source>
</evidence>
<accession>A0ABW3MNU5</accession>
<gene>
    <name evidence="2" type="ORF">ACFQ1S_39380</name>
</gene>
<keyword evidence="1" id="KW-0472">Membrane</keyword>
<keyword evidence="1" id="KW-1133">Transmembrane helix</keyword>
<keyword evidence="1" id="KW-0812">Transmembrane</keyword>
<proteinExistence type="predicted"/>
<sequence length="69" mass="7121">MAGKGRSGVALVMALILLVAGAVIILVNLDHPVGIIGGAVTALVGVGFFVRGVSVRKTTPEGRRRFFMS</sequence>
<dbReference type="Proteomes" id="UP001597045">
    <property type="component" value="Unassembled WGS sequence"/>
</dbReference>
<evidence type="ECO:0000313" key="3">
    <source>
        <dbReference type="Proteomes" id="UP001597045"/>
    </source>
</evidence>
<evidence type="ECO:0008006" key="4">
    <source>
        <dbReference type="Google" id="ProtNLM"/>
    </source>
</evidence>
<evidence type="ECO:0000256" key="1">
    <source>
        <dbReference type="SAM" id="Phobius"/>
    </source>
</evidence>
<protein>
    <recommendedName>
        <fullName evidence="4">DUF3040 domain-containing protein</fullName>
    </recommendedName>
</protein>
<feature type="transmembrane region" description="Helical" evidence="1">
    <location>
        <begin position="33"/>
        <end position="54"/>
    </location>
</feature>
<name>A0ABW3MNU5_9PSEU</name>
<feature type="transmembrane region" description="Helical" evidence="1">
    <location>
        <begin position="7"/>
        <end position="27"/>
    </location>
</feature>
<dbReference type="EMBL" id="JBHTIS010003388">
    <property type="protein sequence ID" value="MFD1051170.1"/>
    <property type="molecule type" value="Genomic_DNA"/>
</dbReference>
<keyword evidence="3" id="KW-1185">Reference proteome</keyword>
<comment type="caution">
    <text evidence="2">The sequence shown here is derived from an EMBL/GenBank/DDBJ whole genome shotgun (WGS) entry which is preliminary data.</text>
</comment>
<reference evidence="3" key="1">
    <citation type="journal article" date="2019" name="Int. J. Syst. Evol. Microbiol.">
        <title>The Global Catalogue of Microorganisms (GCM) 10K type strain sequencing project: providing services to taxonomists for standard genome sequencing and annotation.</title>
        <authorList>
            <consortium name="The Broad Institute Genomics Platform"/>
            <consortium name="The Broad Institute Genome Sequencing Center for Infectious Disease"/>
            <person name="Wu L."/>
            <person name="Ma J."/>
        </authorList>
    </citation>
    <scope>NUCLEOTIDE SEQUENCE [LARGE SCALE GENOMIC DNA]</scope>
    <source>
        <strain evidence="3">JCM 31486</strain>
    </source>
</reference>
<organism evidence="2 3">
    <name type="scientific">Kibdelosporangium lantanae</name>
    <dbReference type="NCBI Taxonomy" id="1497396"/>
    <lineage>
        <taxon>Bacteria</taxon>
        <taxon>Bacillati</taxon>
        <taxon>Actinomycetota</taxon>
        <taxon>Actinomycetes</taxon>
        <taxon>Pseudonocardiales</taxon>
        <taxon>Pseudonocardiaceae</taxon>
        <taxon>Kibdelosporangium</taxon>
    </lineage>
</organism>